<evidence type="ECO:0000256" key="3">
    <source>
        <dbReference type="SAM" id="Phobius"/>
    </source>
</evidence>
<keyword evidence="3" id="KW-0812">Transmembrane</keyword>
<dbReference type="SUPFAM" id="SSF50965">
    <property type="entry name" value="Galactose oxidase, central domain"/>
    <property type="match status" value="1"/>
</dbReference>
<evidence type="ECO:0000256" key="1">
    <source>
        <dbReference type="ARBA" id="ARBA00022441"/>
    </source>
</evidence>
<dbReference type="PROSITE" id="PS50853">
    <property type="entry name" value="FN3"/>
    <property type="match status" value="2"/>
</dbReference>
<dbReference type="EMBL" id="WGGD01000005">
    <property type="protein sequence ID" value="MUN29995.1"/>
    <property type="molecule type" value="Genomic_DNA"/>
</dbReference>
<dbReference type="SMART" id="SM00612">
    <property type="entry name" value="Kelch"/>
    <property type="match status" value="3"/>
</dbReference>
<protein>
    <recommendedName>
        <fullName evidence="4">Fibronectin type-III domain-containing protein</fullName>
    </recommendedName>
</protein>
<keyword evidence="1" id="KW-0880">Kelch repeat</keyword>
<dbReference type="SMART" id="SM00060">
    <property type="entry name" value="FN3"/>
    <property type="match status" value="3"/>
</dbReference>
<keyword evidence="2" id="KW-0677">Repeat</keyword>
<dbReference type="InterPro" id="IPR003961">
    <property type="entry name" value="FN3_dom"/>
</dbReference>
<dbReference type="Pfam" id="PF00041">
    <property type="entry name" value="fn3"/>
    <property type="match status" value="1"/>
</dbReference>
<dbReference type="InterPro" id="IPR015915">
    <property type="entry name" value="Kelch-typ_b-propeller"/>
</dbReference>
<dbReference type="SUPFAM" id="SSF49265">
    <property type="entry name" value="Fibronectin type III"/>
    <property type="match status" value="2"/>
</dbReference>
<dbReference type="Gene3D" id="2.120.10.80">
    <property type="entry name" value="Kelch-type beta propeller"/>
    <property type="match status" value="2"/>
</dbReference>
<evidence type="ECO:0000256" key="2">
    <source>
        <dbReference type="ARBA" id="ARBA00022737"/>
    </source>
</evidence>
<dbReference type="InterPro" id="IPR051746">
    <property type="entry name" value="Kelch_domain_containing_8"/>
</dbReference>
<feature type="domain" description="Fibronectin type-III" evidence="4">
    <location>
        <begin position="328"/>
        <end position="418"/>
    </location>
</feature>
<evidence type="ECO:0000313" key="6">
    <source>
        <dbReference type="Proteomes" id="UP000470772"/>
    </source>
</evidence>
<gene>
    <name evidence="5" type="ORF">GC250_11260</name>
</gene>
<dbReference type="AlphaFoldDB" id="A0A6A9QRQ4"/>
<keyword evidence="3" id="KW-0472">Membrane</keyword>
<comment type="caution">
    <text evidence="5">The sequence shown here is derived from an EMBL/GenBank/DDBJ whole genome shotgun (WGS) entry which is preliminary data.</text>
</comment>
<dbReference type="Pfam" id="PF24681">
    <property type="entry name" value="Kelch_KLHDC2_KLHL20_DRC7"/>
    <property type="match status" value="1"/>
</dbReference>
<dbReference type="CDD" id="cd00063">
    <property type="entry name" value="FN3"/>
    <property type="match status" value="1"/>
</dbReference>
<dbReference type="InterPro" id="IPR013783">
    <property type="entry name" value="Ig-like_fold"/>
</dbReference>
<dbReference type="PANTHER" id="PTHR46260:SF3">
    <property type="entry name" value="RING-TYPE DOMAIN-CONTAINING PROTEIN"/>
    <property type="match status" value="1"/>
</dbReference>
<dbReference type="InterPro" id="IPR036116">
    <property type="entry name" value="FN3_sf"/>
</dbReference>
<sequence>MFYLTLPSMKWRYAVFAVVFSLIVISSISYASPSGFQSSTISLPEPMCGYASVYYNGSIVLIGKTTNLGSNVIEYQGGNWKPLPPMPVDLTFPSAVNYDGDIYVFGGIVSSTGEINGNVYVFNGQSWSTISQQEPDPAYGSYSFVYNGQIYIIGGFITDSAVYYATPPSTDVRVFNPSSGTWQIIGQAPYPMGGGGYVFNGTDMIVVGGYLGGYSASYTRNVTVYDPSSNSWYQLPQFPLQVGYTAVGYLNGVVFVVGGLMFTTLGLVFGRIYYLDHGAWYRSYNYENPSLAQSSYLQVGDQLYVIGGLNQDTSLMSSVVDVITLNAPPTTPRQPVVIFGNETAIVQWNPVNYSTGYYLRLNGNGGSTTLNVGNVTEYKLTGLNDGERYSVSVMAYNKAGNSSWSIPDYFTPLAVPNPPVIDNLKLGDHNVTVDFHGPSFNGGSQIMGYYLVLSNSTFSMVVKLPVTSNNFTFVHLVNGSSYTLSILDYNSLGNSSPTTVTFVGIDKPRLSLFSFNTPNGVDLRLGFNFYSNYTIYVYSGHKLIDVENFTNVSEELIKLPFGTYKFVVMVKNPAGYANSSILVNYYLPPSVPLVFVEVNHGNLTVDMPSSSDVSLYKIYLDGKLEYNGNGTTFTTMIKPNETYNLSVIAVNPLGSSAPFTMSVFYPFTSSNVTQHVTVSHNIIPTFKATDPSLPIVDSVSIIVLTISVLWIIQVILKKEAETKEKGTN</sequence>
<dbReference type="InterPro" id="IPR006652">
    <property type="entry name" value="Kelch_1"/>
</dbReference>
<feature type="transmembrane region" description="Helical" evidence="3">
    <location>
        <begin position="695"/>
        <end position="716"/>
    </location>
</feature>
<evidence type="ECO:0000313" key="5">
    <source>
        <dbReference type="EMBL" id="MUN29995.1"/>
    </source>
</evidence>
<name>A0A6A9QRQ4_SULME</name>
<dbReference type="Gene3D" id="2.60.40.10">
    <property type="entry name" value="Immunoglobulins"/>
    <property type="match status" value="2"/>
</dbReference>
<keyword evidence="6" id="KW-1185">Reference proteome</keyword>
<proteinExistence type="predicted"/>
<dbReference type="Proteomes" id="UP000470772">
    <property type="component" value="Unassembled WGS sequence"/>
</dbReference>
<feature type="domain" description="Fibronectin type-III" evidence="4">
    <location>
        <begin position="419"/>
        <end position="508"/>
    </location>
</feature>
<accession>A0A6A9QRQ4</accession>
<keyword evidence="3" id="KW-1133">Transmembrane helix</keyword>
<dbReference type="InterPro" id="IPR011043">
    <property type="entry name" value="Gal_Oxase/kelch_b-propeller"/>
</dbReference>
<reference evidence="5 6" key="1">
    <citation type="submission" date="2019-10" db="EMBL/GenBank/DDBJ databases">
        <title>Sequencing and Assembly of Multiple Reported Metal-Biooxidizing Members of the Extremely Thermoacidophilic Archaeal Family Sulfolobaceae.</title>
        <authorList>
            <person name="Counts J.A."/>
            <person name="Kelly R.M."/>
        </authorList>
    </citation>
    <scope>NUCLEOTIDE SEQUENCE [LARGE SCALE GENOMIC DNA]</scope>
    <source>
        <strain evidence="5 6">DSM 6482</strain>
    </source>
</reference>
<dbReference type="PANTHER" id="PTHR46260">
    <property type="entry name" value="RING-TYPE DOMAIN-CONTAINING PROTEIN"/>
    <property type="match status" value="1"/>
</dbReference>
<evidence type="ECO:0000259" key="4">
    <source>
        <dbReference type="PROSITE" id="PS50853"/>
    </source>
</evidence>
<organism evidence="5 6">
    <name type="scientific">Sulfuracidifex metallicus DSM 6482 = JCM 9184</name>
    <dbReference type="NCBI Taxonomy" id="523847"/>
    <lineage>
        <taxon>Archaea</taxon>
        <taxon>Thermoproteota</taxon>
        <taxon>Thermoprotei</taxon>
        <taxon>Sulfolobales</taxon>
        <taxon>Sulfolobaceae</taxon>
        <taxon>Sulfuracidifex</taxon>
    </lineage>
</organism>